<keyword evidence="7" id="KW-0812">Transmembrane</keyword>
<dbReference type="InterPro" id="IPR050736">
    <property type="entry name" value="Sensor_HK_Regulatory"/>
</dbReference>
<dbReference type="SMART" id="SM00387">
    <property type="entry name" value="HATPase_c"/>
    <property type="match status" value="1"/>
</dbReference>
<dbReference type="InterPro" id="IPR003661">
    <property type="entry name" value="HisK_dim/P_dom"/>
</dbReference>
<dbReference type="InterPro" id="IPR029016">
    <property type="entry name" value="GAF-like_dom_sf"/>
</dbReference>
<feature type="transmembrane region" description="Helical" evidence="7">
    <location>
        <begin position="195"/>
        <end position="214"/>
    </location>
</feature>
<organism evidence="9 10">
    <name type="scientific">Candidatus Falkowbacteria bacterium CG23_combo_of_CG06-09_8_20_14_all_49_15</name>
    <dbReference type="NCBI Taxonomy" id="1974572"/>
    <lineage>
        <taxon>Bacteria</taxon>
        <taxon>Candidatus Falkowiibacteriota</taxon>
    </lineage>
</organism>
<proteinExistence type="predicted"/>
<comment type="caution">
    <text evidence="9">The sequence shown here is derived from an EMBL/GenBank/DDBJ whole genome shotgun (WGS) entry which is preliminary data.</text>
</comment>
<evidence type="ECO:0000256" key="5">
    <source>
        <dbReference type="ARBA" id="ARBA00022777"/>
    </source>
</evidence>
<accession>A0A2G9ZKP8</accession>
<dbReference type="Pfam" id="PF02518">
    <property type="entry name" value="HATPase_c"/>
    <property type="match status" value="1"/>
</dbReference>
<dbReference type="Gene3D" id="3.30.450.40">
    <property type="match status" value="1"/>
</dbReference>
<dbReference type="InterPro" id="IPR003018">
    <property type="entry name" value="GAF"/>
</dbReference>
<dbReference type="Proteomes" id="UP000230729">
    <property type="component" value="Unassembled WGS sequence"/>
</dbReference>
<evidence type="ECO:0000259" key="8">
    <source>
        <dbReference type="PROSITE" id="PS50109"/>
    </source>
</evidence>
<dbReference type="InterPro" id="IPR036097">
    <property type="entry name" value="HisK_dim/P_sf"/>
</dbReference>
<feature type="transmembrane region" description="Helical" evidence="7">
    <location>
        <begin position="87"/>
        <end position="107"/>
    </location>
</feature>
<feature type="transmembrane region" description="Helical" evidence="7">
    <location>
        <begin position="321"/>
        <end position="339"/>
    </location>
</feature>
<dbReference type="InterPro" id="IPR004358">
    <property type="entry name" value="Sig_transdc_His_kin-like_C"/>
</dbReference>
<evidence type="ECO:0000313" key="9">
    <source>
        <dbReference type="EMBL" id="PIP33746.1"/>
    </source>
</evidence>
<name>A0A2G9ZKP8_9BACT</name>
<feature type="domain" description="Histidine kinase" evidence="8">
    <location>
        <begin position="568"/>
        <end position="786"/>
    </location>
</feature>
<dbReference type="Gene3D" id="3.30.565.10">
    <property type="entry name" value="Histidine kinase-like ATPase, C-terminal domain"/>
    <property type="match status" value="1"/>
</dbReference>
<keyword evidence="7" id="KW-1133">Transmembrane helix</keyword>
<dbReference type="AlphaFoldDB" id="A0A2G9ZKP8"/>
<feature type="transmembrane region" description="Helical" evidence="7">
    <location>
        <begin position="154"/>
        <end position="175"/>
    </location>
</feature>
<keyword evidence="5" id="KW-0418">Kinase</keyword>
<dbReference type="PROSITE" id="PS50109">
    <property type="entry name" value="HIS_KIN"/>
    <property type="match status" value="1"/>
</dbReference>
<feature type="transmembrane region" description="Helical" evidence="7">
    <location>
        <begin position="230"/>
        <end position="250"/>
    </location>
</feature>
<evidence type="ECO:0000256" key="2">
    <source>
        <dbReference type="ARBA" id="ARBA00012438"/>
    </source>
</evidence>
<evidence type="ECO:0000256" key="4">
    <source>
        <dbReference type="ARBA" id="ARBA00022679"/>
    </source>
</evidence>
<dbReference type="EC" id="2.7.13.3" evidence="2"/>
<comment type="catalytic activity">
    <reaction evidence="1">
        <text>ATP + protein L-histidine = ADP + protein N-phospho-L-histidine.</text>
        <dbReference type="EC" id="2.7.13.3"/>
    </reaction>
</comment>
<sequence>MKKKKLKYWPSRMAFTISASAKNKLACGGVLVAPPFLFIADICYNKFIIKKCFLENMQQFLALDALITGFITFAFGLMIIVKNPKNIINITGFFLTSATALWCFGYWRWLLIYNDADQALFWVRILSLGSTLIPLSYFHWIVSLLGLNRTKRKIILSAYAITGAVLFFSFSPLYIKTVSPIAEFAFWPKPGIVYTAYLFFIYIGLVFYGLFLLVKNFKQTSGIRRIQIKYVLLGSIFGFGGGATNFFYWYDINFPPLGNVLVILYPVIFSYAIIRYRLMDIRIVARKIFIYCGLAAFTYGMFYLVLAAYQRYLDDIFSPSGYLAGLIIAPLFVAALYGVKKIFQTAANRYFFASLYNYQETINKLTDELSNYLELDKITDLIVATIKKTMRLNRAGVLLADAGQNPTRYQIAKITGFNRQNGISLVQDNFLTEFLTKNPRPLVLDELSLLAKDAKTLDDRLNLEKLKKQMEKIEASLCLPLMGERRLIGLIVLGGKISGDGYTQEDLELLNTMSKQAGIAVENGRLYRQVRELNENLYGQVEEKTRDIKEKSRHLEKLLNMKNDFLRVVNHQLNTPLSVMKGYYSLMEEGTFPPAKALPFVKAGMERISATVADFWQAYELEGEKMAMEPGAVDIAGLIEKLLPEKKQLKLAQDRQLSIVFQKPAGAAPKAWCDEKKITHVISNLLDNAVFYTRAGQITVSLAVLKKGWLKISVRDTGAGITAEDRPKMFQKFSRGRRATDFKPDGSGLGLFIAKKIVESNGGEISFQSRGANQGTTFSFTLPIYRGQADSRANASNSARDKIVIFYDNI</sequence>
<keyword evidence="3" id="KW-0597">Phosphoprotein</keyword>
<dbReference type="SUPFAM" id="SSF55781">
    <property type="entry name" value="GAF domain-like"/>
    <property type="match status" value="1"/>
</dbReference>
<feature type="transmembrane region" description="Helical" evidence="7">
    <location>
        <begin position="288"/>
        <end position="309"/>
    </location>
</feature>
<evidence type="ECO:0000313" key="10">
    <source>
        <dbReference type="Proteomes" id="UP000230729"/>
    </source>
</evidence>
<keyword evidence="7" id="KW-0472">Membrane</keyword>
<dbReference type="PANTHER" id="PTHR43711:SF28">
    <property type="entry name" value="SENSOR HISTIDINE KINASE YXDK"/>
    <property type="match status" value="1"/>
</dbReference>
<dbReference type="SMART" id="SM00388">
    <property type="entry name" value="HisKA"/>
    <property type="match status" value="1"/>
</dbReference>
<dbReference type="Gene3D" id="1.10.287.130">
    <property type="match status" value="1"/>
</dbReference>
<gene>
    <name evidence="9" type="ORF">COX22_02715</name>
</gene>
<feature type="transmembrane region" description="Helical" evidence="7">
    <location>
        <begin position="256"/>
        <end position="276"/>
    </location>
</feature>
<feature type="transmembrane region" description="Helical" evidence="7">
    <location>
        <begin position="119"/>
        <end position="142"/>
    </location>
</feature>
<evidence type="ECO:0000256" key="1">
    <source>
        <dbReference type="ARBA" id="ARBA00000085"/>
    </source>
</evidence>
<keyword evidence="6" id="KW-0902">Two-component regulatory system</keyword>
<protein>
    <recommendedName>
        <fullName evidence="2">histidine kinase</fullName>
        <ecNumber evidence="2">2.7.13.3</ecNumber>
    </recommendedName>
</protein>
<evidence type="ECO:0000256" key="6">
    <source>
        <dbReference type="ARBA" id="ARBA00023012"/>
    </source>
</evidence>
<dbReference type="PRINTS" id="PR00344">
    <property type="entry name" value="BCTRLSENSOR"/>
</dbReference>
<dbReference type="Pfam" id="PF01590">
    <property type="entry name" value="GAF"/>
    <property type="match status" value="1"/>
</dbReference>
<dbReference type="GO" id="GO:0000155">
    <property type="term" value="F:phosphorelay sensor kinase activity"/>
    <property type="evidence" value="ECO:0007669"/>
    <property type="project" value="InterPro"/>
</dbReference>
<dbReference type="SUPFAM" id="SSF55874">
    <property type="entry name" value="ATPase domain of HSP90 chaperone/DNA topoisomerase II/histidine kinase"/>
    <property type="match status" value="1"/>
</dbReference>
<evidence type="ECO:0000256" key="7">
    <source>
        <dbReference type="SAM" id="Phobius"/>
    </source>
</evidence>
<dbReference type="CDD" id="cd00082">
    <property type="entry name" value="HisKA"/>
    <property type="match status" value="1"/>
</dbReference>
<dbReference type="InterPro" id="IPR005467">
    <property type="entry name" value="His_kinase_dom"/>
</dbReference>
<dbReference type="Pfam" id="PF16927">
    <property type="entry name" value="HisKA_7TM"/>
    <property type="match status" value="1"/>
</dbReference>
<dbReference type="InterPro" id="IPR003594">
    <property type="entry name" value="HATPase_dom"/>
</dbReference>
<feature type="transmembrane region" description="Helical" evidence="7">
    <location>
        <begin position="60"/>
        <end position="80"/>
    </location>
</feature>
<reference evidence="9 10" key="1">
    <citation type="submission" date="2017-09" db="EMBL/GenBank/DDBJ databases">
        <title>Depth-based differentiation of microbial function through sediment-hosted aquifers and enrichment of novel symbionts in the deep terrestrial subsurface.</title>
        <authorList>
            <person name="Probst A.J."/>
            <person name="Ladd B."/>
            <person name="Jarett J.K."/>
            <person name="Geller-Mcgrath D.E."/>
            <person name="Sieber C.M."/>
            <person name="Emerson J.B."/>
            <person name="Anantharaman K."/>
            <person name="Thomas B.C."/>
            <person name="Malmstrom R."/>
            <person name="Stieglmeier M."/>
            <person name="Klingl A."/>
            <person name="Woyke T."/>
            <person name="Ryan C.M."/>
            <person name="Banfield J.F."/>
        </authorList>
    </citation>
    <scope>NUCLEOTIDE SEQUENCE [LARGE SCALE GENOMIC DNA]</scope>
    <source>
        <strain evidence="9">CG23_combo_of_CG06-09_8_20_14_all_49_15</strain>
    </source>
</reference>
<dbReference type="SMART" id="SM00065">
    <property type="entry name" value="GAF"/>
    <property type="match status" value="1"/>
</dbReference>
<dbReference type="EMBL" id="PCSD01000062">
    <property type="protein sequence ID" value="PIP33746.1"/>
    <property type="molecule type" value="Genomic_DNA"/>
</dbReference>
<keyword evidence="4" id="KW-0808">Transferase</keyword>
<evidence type="ECO:0000256" key="3">
    <source>
        <dbReference type="ARBA" id="ARBA00022553"/>
    </source>
</evidence>
<dbReference type="PANTHER" id="PTHR43711">
    <property type="entry name" value="TWO-COMPONENT HISTIDINE KINASE"/>
    <property type="match status" value="1"/>
</dbReference>
<dbReference type="InterPro" id="IPR036890">
    <property type="entry name" value="HATPase_C_sf"/>
</dbReference>
<dbReference type="SUPFAM" id="SSF47384">
    <property type="entry name" value="Homodimeric domain of signal transducing histidine kinase"/>
    <property type="match status" value="1"/>
</dbReference>
<dbReference type="InterPro" id="IPR031621">
    <property type="entry name" value="HisKA_7TM"/>
</dbReference>